<dbReference type="AlphaFoldDB" id="A0A2P7QI57"/>
<reference evidence="7 8" key="1">
    <citation type="submission" date="2018-03" db="EMBL/GenBank/DDBJ databases">
        <title>The draft genome of Sphingosinicella sp. GL-C-18.</title>
        <authorList>
            <person name="Liu L."/>
            <person name="Li L."/>
            <person name="Liang L."/>
            <person name="Zhang X."/>
            <person name="Wang T."/>
        </authorList>
    </citation>
    <scope>NUCLEOTIDE SEQUENCE [LARGE SCALE GENOMIC DNA]</scope>
    <source>
        <strain evidence="7 8">GL-C-18</strain>
    </source>
</reference>
<dbReference type="SUPFAM" id="SSF88946">
    <property type="entry name" value="Sigma2 domain of RNA polymerase sigma factors"/>
    <property type="match status" value="1"/>
</dbReference>
<accession>A0A2P7QI57</accession>
<dbReference type="InterPro" id="IPR013324">
    <property type="entry name" value="RNA_pol_sigma_r3/r4-like"/>
</dbReference>
<dbReference type="GO" id="GO:0016987">
    <property type="term" value="F:sigma factor activity"/>
    <property type="evidence" value="ECO:0007669"/>
    <property type="project" value="UniProtKB-KW"/>
</dbReference>
<comment type="caution">
    <text evidence="7">The sequence shown here is derived from an EMBL/GenBank/DDBJ whole genome shotgun (WGS) entry which is preliminary data.</text>
</comment>
<dbReference type="RefSeq" id="WP_106515096.1">
    <property type="nucleotide sequence ID" value="NZ_PXYI01000008.1"/>
</dbReference>
<evidence type="ECO:0000313" key="8">
    <source>
        <dbReference type="Proteomes" id="UP000241167"/>
    </source>
</evidence>
<keyword evidence="2" id="KW-0805">Transcription regulation</keyword>
<keyword evidence="8" id="KW-1185">Reference proteome</keyword>
<evidence type="ECO:0000313" key="7">
    <source>
        <dbReference type="EMBL" id="PSJ37652.1"/>
    </source>
</evidence>
<dbReference type="InterPro" id="IPR013325">
    <property type="entry name" value="RNA_pol_sigma_r2"/>
</dbReference>
<evidence type="ECO:0000256" key="3">
    <source>
        <dbReference type="ARBA" id="ARBA00023082"/>
    </source>
</evidence>
<name>A0A2P7QI57_9SPHN</name>
<proteinExistence type="inferred from homology"/>
<dbReference type="Proteomes" id="UP000241167">
    <property type="component" value="Unassembled WGS sequence"/>
</dbReference>
<sequence>MDRLSTNASLEREDLVSALRQVSEGSRPALAEVYRRTSAKLFGICVCILGEAGEAEEALQEVYFSVWRKAGTFDPAKASPITWLATMARNRAIDRRRALGARKAATLDEAMDVPDGSIGALEQLQAAEEGGRIALCLGELEERQNQAIKATFYDGLSYSELATHWAVPLGTMKSWIRRGLLRLRDCLER</sequence>
<feature type="domain" description="RNA polymerase sigma factor 70 region 4 type 2" evidence="6">
    <location>
        <begin position="132"/>
        <end position="183"/>
    </location>
</feature>
<dbReference type="NCBIfam" id="TIGR02937">
    <property type="entry name" value="sigma70-ECF"/>
    <property type="match status" value="1"/>
</dbReference>
<dbReference type="SUPFAM" id="SSF88659">
    <property type="entry name" value="Sigma3 and sigma4 domains of RNA polymerase sigma factors"/>
    <property type="match status" value="1"/>
</dbReference>
<organism evidence="7 8">
    <name type="scientific">Allosphingosinicella deserti</name>
    <dbReference type="NCBI Taxonomy" id="2116704"/>
    <lineage>
        <taxon>Bacteria</taxon>
        <taxon>Pseudomonadati</taxon>
        <taxon>Pseudomonadota</taxon>
        <taxon>Alphaproteobacteria</taxon>
        <taxon>Sphingomonadales</taxon>
        <taxon>Sphingomonadaceae</taxon>
        <taxon>Allosphingosinicella</taxon>
    </lineage>
</organism>
<dbReference type="GO" id="GO:0006352">
    <property type="term" value="P:DNA-templated transcription initiation"/>
    <property type="evidence" value="ECO:0007669"/>
    <property type="project" value="InterPro"/>
</dbReference>
<dbReference type="InterPro" id="IPR013249">
    <property type="entry name" value="RNA_pol_sigma70_r4_t2"/>
</dbReference>
<dbReference type="GO" id="GO:0003677">
    <property type="term" value="F:DNA binding"/>
    <property type="evidence" value="ECO:0007669"/>
    <property type="project" value="InterPro"/>
</dbReference>
<dbReference type="Gene3D" id="1.10.10.10">
    <property type="entry name" value="Winged helix-like DNA-binding domain superfamily/Winged helix DNA-binding domain"/>
    <property type="match status" value="1"/>
</dbReference>
<dbReference type="Gene3D" id="1.10.1740.10">
    <property type="match status" value="1"/>
</dbReference>
<protein>
    <submittedName>
        <fullName evidence="7">RNA polymerase subunit sigma</fullName>
    </submittedName>
</protein>
<keyword evidence="3" id="KW-0731">Sigma factor</keyword>
<keyword evidence="4" id="KW-0804">Transcription</keyword>
<dbReference type="PANTHER" id="PTHR43133:SF62">
    <property type="entry name" value="RNA POLYMERASE SIGMA FACTOR SIGZ"/>
    <property type="match status" value="1"/>
</dbReference>
<dbReference type="OrthoDB" id="9784272at2"/>
<evidence type="ECO:0000259" key="6">
    <source>
        <dbReference type="Pfam" id="PF08281"/>
    </source>
</evidence>
<dbReference type="Pfam" id="PF08281">
    <property type="entry name" value="Sigma70_r4_2"/>
    <property type="match status" value="1"/>
</dbReference>
<dbReference type="Pfam" id="PF04542">
    <property type="entry name" value="Sigma70_r2"/>
    <property type="match status" value="1"/>
</dbReference>
<dbReference type="PANTHER" id="PTHR43133">
    <property type="entry name" value="RNA POLYMERASE ECF-TYPE SIGMA FACTO"/>
    <property type="match status" value="1"/>
</dbReference>
<evidence type="ECO:0000256" key="4">
    <source>
        <dbReference type="ARBA" id="ARBA00023163"/>
    </source>
</evidence>
<dbReference type="EMBL" id="PXYI01000008">
    <property type="protein sequence ID" value="PSJ37652.1"/>
    <property type="molecule type" value="Genomic_DNA"/>
</dbReference>
<comment type="similarity">
    <text evidence="1">Belongs to the sigma-70 factor family. ECF subfamily.</text>
</comment>
<dbReference type="InterPro" id="IPR039425">
    <property type="entry name" value="RNA_pol_sigma-70-like"/>
</dbReference>
<dbReference type="InterPro" id="IPR036388">
    <property type="entry name" value="WH-like_DNA-bd_sf"/>
</dbReference>
<evidence type="ECO:0000259" key="5">
    <source>
        <dbReference type="Pfam" id="PF04542"/>
    </source>
</evidence>
<feature type="domain" description="RNA polymerase sigma-70 region 2" evidence="5">
    <location>
        <begin position="34"/>
        <end position="99"/>
    </location>
</feature>
<dbReference type="InterPro" id="IPR014284">
    <property type="entry name" value="RNA_pol_sigma-70_dom"/>
</dbReference>
<evidence type="ECO:0000256" key="1">
    <source>
        <dbReference type="ARBA" id="ARBA00010641"/>
    </source>
</evidence>
<dbReference type="InterPro" id="IPR007627">
    <property type="entry name" value="RNA_pol_sigma70_r2"/>
</dbReference>
<evidence type="ECO:0000256" key="2">
    <source>
        <dbReference type="ARBA" id="ARBA00023015"/>
    </source>
</evidence>
<gene>
    <name evidence="7" type="ORF">C7I55_21545</name>
</gene>